<evidence type="ECO:0000256" key="2">
    <source>
        <dbReference type="ARBA" id="ARBA00022763"/>
    </source>
</evidence>
<dbReference type="Pfam" id="PF23234">
    <property type="entry name" value="WHD_4th_Lhr"/>
    <property type="match status" value="1"/>
</dbReference>
<keyword evidence="5" id="KW-0067">ATP-binding</keyword>
<dbReference type="GO" id="GO:0004386">
    <property type="term" value="F:helicase activity"/>
    <property type="evidence" value="ECO:0007669"/>
    <property type="project" value="UniProtKB-KW"/>
</dbReference>
<keyword evidence="2" id="KW-0227">DNA damage</keyword>
<feature type="domain" description="Helicase ATP-binding" evidence="10">
    <location>
        <begin position="34"/>
        <end position="236"/>
    </location>
</feature>
<evidence type="ECO:0000256" key="1">
    <source>
        <dbReference type="ARBA" id="ARBA00022741"/>
    </source>
</evidence>
<keyword evidence="13" id="KW-1185">Reference proteome</keyword>
<comment type="caution">
    <text evidence="12">The sequence shown here is derived from an EMBL/GenBank/DDBJ whole genome shotgun (WGS) entry which is preliminary data.</text>
</comment>
<dbReference type="PROSITE" id="PS51192">
    <property type="entry name" value="HELICASE_ATP_BIND_1"/>
    <property type="match status" value="1"/>
</dbReference>
<evidence type="ECO:0000256" key="6">
    <source>
        <dbReference type="ARBA" id="ARBA00023125"/>
    </source>
</evidence>
<gene>
    <name evidence="12" type="ORF">CRD59_03230</name>
</gene>
<accession>A0A366KEK9</accession>
<dbReference type="Pfam" id="PF19306">
    <property type="entry name" value="WHD_Lhr"/>
    <property type="match status" value="1"/>
</dbReference>
<dbReference type="InterPro" id="IPR011545">
    <property type="entry name" value="DEAD/DEAH_box_helicase_dom"/>
</dbReference>
<sequence length="1625" mass="174849">MTGNDGVLEGFSAQTRAWFAETFGRPTQVQAAAWPAIRSGDDALVVAPTGSGKTLAAFLWAIDTLLAGAGEGPGRRRKADTGAAAGVKVLYVSPLKALGADVARNLETPLEGVADVYEAQGLSAPSVSVAVRSGDTDAKGRRAIATHPPDILVTTPESLYLMLTSKARKALSSVHTVIIDEIHALAGSKRGAHLALSLERLDVLTGSPAQRIGLSATVRPLDQVAAFLGGDRPVTIVNPAGPARLDLKVVEPVPDMSDLGTGKESGTGQDDDRSAGTRSVWPAIEESILQQVLAHHTTLVFVNSRGLAEKLTARLNELAGDSRKPHRKQAADKEAEPDGPTHYSSVNGSTSQRVCAGSDTIAMAHHGSVSKERRRQIEQALKAGELRCVVATSSLELGIDMGSIDLVIQVAPPLSVASGLQRVGRADHQVGAESHALIYPVSRREILQAAASAEAMLSGAIEPTHVLANPLDVLAQQTVAAAAMDELKVDDWYELVRRAAPYHRLDRGVFDSVIAMLSGEYSSERFRLVRPILVWDRKGGTLAARPGAQRLAVTSGGTIPDRGSYSVVLPQEESSRAPRRVGELDEEMVYESRVGDIITLGTTSWRIRQITNDRVIVQPAPGRSARLPFWHGEGVGRDAGFGRNLGRMTRQLADGLTSASQAAGEGGKPSARFDHAATRRLSDAGLDSNSLDNLAALLAEQRASTGLVPSDRDLVVERCPDEEGDCRIILHSPYGRRVHEPWALAVSARLKRERGYDGSVYAADDGIVLRLPQEDINLPVARLFVFDPTAILHEIRAEVTASALFAGRFRQVAARSLFMPRAQPGRRVPLWQQRLRASQLQQAAQEQGNFPLLAETMRECLEDVYDLPALQGLMRSIAGGQVRLTQVDTPTPSPFASGLLFGYVGAYMYLYDMPQAERQAAMLSIDPDLLAKLVGRPGGAALMDPELAAGLEAELQCLPSDRRRHGAEGVADLLRLLGPLTAAEIRVRLKPVGEVDGRRYPEDSILSAYLGALEAQGRVARTRVGGRFLWSGLADAERLKALQAYKVDDRDSRKAFAGLVATYAATHGPFTTGRIADRFDMNPALAKDGLEALSRDGRLLGGLFVPPEGLTTAEEDGLEQAGGSMPPGQGREASTADGQWIDPQVFRRLRSRSLARARKAARPVEPAVYSRFLLNRQGVAAVGRGRFRGPDGLLGLLQSYEGVYLPIDLWEGGFLPARMADFRPAMLDELLSAGELIWLGRRTGGESGGQLAFYAADSPLLALPVTACDGTRPTVTTDEAEDDDGPAGLGLRLHAALASGGSYHFKQLLSACLREQDDTNRVSQWLVEALWRLVWQGRLTASTLAPIRRLTAAAGDRRPRTPYRTRRAVRPVLISAAGRHPAVPTESTAMLAAGLGLWSLPPQPDMRVDGPSFADHTQLALEAAQQVLERDGVASPLMADQLEAPFSFSQLYPVFKRLEDADRLMRGSFVSGFGGAQFAQRETVAELRQGQERQVGQDDDSVVVLDARDPANLYGKALPWPPLEGHGSGPAPRPSRRAGALVVLYRGSLVLYAAPQGHHLLVFTGADRPVLDVACRQLEAWLRARRSGAVFFKDLNGRPFQADSPVAQALRHAGFTFGPQGMKLY</sequence>
<dbReference type="NCBIfam" id="NF007284">
    <property type="entry name" value="PRK09751.1"/>
    <property type="match status" value="1"/>
</dbReference>
<dbReference type="GO" id="GO:0006281">
    <property type="term" value="P:DNA repair"/>
    <property type="evidence" value="ECO:0007669"/>
    <property type="project" value="UniProtKB-KW"/>
</dbReference>
<feature type="region of interest" description="Disordered" evidence="9">
    <location>
        <begin position="254"/>
        <end position="277"/>
    </location>
</feature>
<evidence type="ECO:0000256" key="5">
    <source>
        <dbReference type="ARBA" id="ARBA00022840"/>
    </source>
</evidence>
<feature type="domain" description="Helicase C-terminal" evidence="11">
    <location>
        <begin position="287"/>
        <end position="472"/>
    </location>
</feature>
<dbReference type="GO" id="GO:0016887">
    <property type="term" value="F:ATP hydrolysis activity"/>
    <property type="evidence" value="ECO:0007669"/>
    <property type="project" value="TreeGrafter"/>
</dbReference>
<evidence type="ECO:0000256" key="9">
    <source>
        <dbReference type="SAM" id="MobiDB-lite"/>
    </source>
</evidence>
<dbReference type="SMART" id="SM00487">
    <property type="entry name" value="DEXDc"/>
    <property type="match status" value="1"/>
</dbReference>
<dbReference type="InterPro" id="IPR055369">
    <property type="entry name" value="WH2_Lhr"/>
</dbReference>
<dbReference type="PROSITE" id="PS51194">
    <property type="entry name" value="HELICASE_CTER"/>
    <property type="match status" value="1"/>
</dbReference>
<keyword evidence="7" id="KW-0234">DNA repair</keyword>
<evidence type="ECO:0000256" key="4">
    <source>
        <dbReference type="ARBA" id="ARBA00022806"/>
    </source>
</evidence>
<dbReference type="InterPro" id="IPR052511">
    <property type="entry name" value="ATP-dep_Helicase"/>
</dbReference>
<feature type="region of interest" description="Disordered" evidence="9">
    <location>
        <begin position="318"/>
        <end position="351"/>
    </location>
</feature>
<dbReference type="CDD" id="cd17922">
    <property type="entry name" value="DEXHc_LHR-like"/>
    <property type="match status" value="1"/>
</dbReference>
<name>A0A366KEK9_9BIFI</name>
<dbReference type="Pfam" id="PF00271">
    <property type="entry name" value="Helicase_C"/>
    <property type="match status" value="1"/>
</dbReference>
<dbReference type="Pfam" id="PF23236">
    <property type="entry name" value="WHD_2nd_Lhr"/>
    <property type="match status" value="1"/>
</dbReference>
<dbReference type="PANTHER" id="PTHR47962">
    <property type="entry name" value="ATP-DEPENDENT HELICASE LHR-RELATED-RELATED"/>
    <property type="match status" value="1"/>
</dbReference>
<dbReference type="Proteomes" id="UP000252345">
    <property type="component" value="Unassembled WGS sequence"/>
</dbReference>
<evidence type="ECO:0000313" key="13">
    <source>
        <dbReference type="Proteomes" id="UP000252345"/>
    </source>
</evidence>
<feature type="compositionally biased region" description="Polar residues" evidence="9">
    <location>
        <begin position="342"/>
        <end position="351"/>
    </location>
</feature>
<dbReference type="Pfam" id="PF00270">
    <property type="entry name" value="DEAD"/>
    <property type="match status" value="1"/>
</dbReference>
<keyword evidence="4 12" id="KW-0347">Helicase</keyword>
<keyword evidence="1" id="KW-0547">Nucleotide-binding</keyword>
<dbReference type="PANTHER" id="PTHR47962:SF5">
    <property type="entry name" value="ATP-DEPENDENT HELICASE LHR-RELATED"/>
    <property type="match status" value="1"/>
</dbReference>
<keyword evidence="6" id="KW-0238">DNA-binding</keyword>
<dbReference type="Gene3D" id="3.40.50.300">
    <property type="entry name" value="P-loop containing nucleotide triphosphate hydrolases"/>
    <property type="match status" value="2"/>
</dbReference>
<dbReference type="InterPro" id="IPR055367">
    <property type="entry name" value="WH4_Lhr"/>
</dbReference>
<dbReference type="EMBL" id="PDCH01000004">
    <property type="protein sequence ID" value="RBP99553.1"/>
    <property type="molecule type" value="Genomic_DNA"/>
</dbReference>
<organism evidence="12 13">
    <name type="scientific">Bifidobacterium xylocopae</name>
    <dbReference type="NCBI Taxonomy" id="2493119"/>
    <lineage>
        <taxon>Bacteria</taxon>
        <taxon>Bacillati</taxon>
        <taxon>Actinomycetota</taxon>
        <taxon>Actinomycetes</taxon>
        <taxon>Bifidobacteriales</taxon>
        <taxon>Bifidobacteriaceae</taxon>
        <taxon>Bifidobacterium</taxon>
    </lineage>
</organism>
<protein>
    <submittedName>
        <fullName evidence="12">ATP-dependent helicase</fullName>
    </submittedName>
</protein>
<dbReference type="InterPro" id="IPR013701">
    <property type="entry name" value="Lhr-like_DEAD/DEAH_assoc"/>
</dbReference>
<dbReference type="InterPro" id="IPR001650">
    <property type="entry name" value="Helicase_C-like"/>
</dbReference>
<dbReference type="SMART" id="SM00490">
    <property type="entry name" value="HELICc"/>
    <property type="match status" value="1"/>
</dbReference>
<keyword evidence="8" id="KW-0413">Isomerase</keyword>
<dbReference type="Pfam" id="PF08494">
    <property type="entry name" value="DEAD_assoc"/>
    <property type="match status" value="1"/>
</dbReference>
<evidence type="ECO:0000256" key="7">
    <source>
        <dbReference type="ARBA" id="ARBA00023204"/>
    </source>
</evidence>
<evidence type="ECO:0000259" key="11">
    <source>
        <dbReference type="PROSITE" id="PS51194"/>
    </source>
</evidence>
<reference evidence="12 13" key="1">
    <citation type="submission" date="2017-10" db="EMBL/GenBank/DDBJ databases">
        <title>Bifidobacterium xylocopum sp. nov. and Bifidobacterium aemilianum sp. nov., from the carpenter bee (Xylocopa violacea) digestive tract.</title>
        <authorList>
            <person name="Alberoni D."/>
            <person name="Baffoni L."/>
            <person name="Di Gioia D."/>
            <person name="Gaggia F."/>
            <person name="Biavati B."/>
        </authorList>
    </citation>
    <scope>NUCLEOTIDE SEQUENCE [LARGE SCALE GENOMIC DNA]</scope>
    <source>
        <strain evidence="12 13">XV2</strain>
    </source>
</reference>
<evidence type="ECO:0000256" key="3">
    <source>
        <dbReference type="ARBA" id="ARBA00022801"/>
    </source>
</evidence>
<evidence type="ECO:0000259" key="10">
    <source>
        <dbReference type="PROSITE" id="PS51192"/>
    </source>
</evidence>
<dbReference type="InterPro" id="IPR045628">
    <property type="entry name" value="Lhr_WH_dom"/>
</dbReference>
<dbReference type="InterPro" id="IPR014001">
    <property type="entry name" value="Helicase_ATP-bd"/>
</dbReference>
<dbReference type="GO" id="GO:0005524">
    <property type="term" value="F:ATP binding"/>
    <property type="evidence" value="ECO:0007669"/>
    <property type="project" value="UniProtKB-KW"/>
</dbReference>
<dbReference type="RefSeq" id="WP_113853165.1">
    <property type="nucleotide sequence ID" value="NZ_PDCH01000004.1"/>
</dbReference>
<evidence type="ECO:0000313" key="12">
    <source>
        <dbReference type="EMBL" id="RBP99553.1"/>
    </source>
</evidence>
<dbReference type="Pfam" id="PF23235">
    <property type="entry name" value="WHD_3rd_Lhr"/>
    <property type="match status" value="1"/>
</dbReference>
<evidence type="ECO:0000256" key="8">
    <source>
        <dbReference type="ARBA" id="ARBA00023235"/>
    </source>
</evidence>
<dbReference type="InterPro" id="IPR055368">
    <property type="entry name" value="WH3_Lhr"/>
</dbReference>
<dbReference type="OrthoDB" id="9815222at2"/>
<dbReference type="InterPro" id="IPR027417">
    <property type="entry name" value="P-loop_NTPase"/>
</dbReference>
<dbReference type="SUPFAM" id="SSF52540">
    <property type="entry name" value="P-loop containing nucleoside triphosphate hydrolases"/>
    <property type="match status" value="1"/>
</dbReference>
<dbReference type="GO" id="GO:0003677">
    <property type="term" value="F:DNA binding"/>
    <property type="evidence" value="ECO:0007669"/>
    <property type="project" value="UniProtKB-KW"/>
</dbReference>
<keyword evidence="3" id="KW-0378">Hydrolase</keyword>
<proteinExistence type="predicted"/>